<keyword evidence="5 6" id="KW-0539">Nucleus</keyword>
<evidence type="ECO:0000256" key="6">
    <source>
        <dbReference type="RuleBase" id="RU365006"/>
    </source>
</evidence>
<evidence type="ECO:0000256" key="4">
    <source>
        <dbReference type="ARBA" id="ARBA00022884"/>
    </source>
</evidence>
<dbReference type="PANTHER" id="PTHR45922:SF1">
    <property type="entry name" value="CLEAVAGE AND POLYADENYLATION SPECIFICITY FACTOR SUBUNIT 2"/>
    <property type="match status" value="1"/>
</dbReference>
<dbReference type="Proteomes" id="UP000410492">
    <property type="component" value="Unassembled WGS sequence"/>
</dbReference>
<evidence type="ECO:0000256" key="2">
    <source>
        <dbReference type="ARBA" id="ARBA00010624"/>
    </source>
</evidence>
<keyword evidence="3 6" id="KW-0507">mRNA processing</keyword>
<dbReference type="InterPro" id="IPR035639">
    <property type="entry name" value="CPSF2_MBL"/>
</dbReference>
<dbReference type="GO" id="GO:0006398">
    <property type="term" value="P:mRNA 3'-end processing by stem-loop binding and cleavage"/>
    <property type="evidence" value="ECO:0007669"/>
    <property type="project" value="InterPro"/>
</dbReference>
<dbReference type="FunFam" id="3.60.15.10:FF:000008">
    <property type="entry name" value="Cleavage and polyadenylation specificity factor subunit 2"/>
    <property type="match status" value="1"/>
</dbReference>
<dbReference type="Pfam" id="PF16661">
    <property type="entry name" value="Lactamase_B_6"/>
    <property type="match status" value="1"/>
</dbReference>
<dbReference type="AlphaFoldDB" id="A0A653BRM9"/>
<dbReference type="SMART" id="SM01027">
    <property type="entry name" value="Beta-Casp"/>
    <property type="match status" value="1"/>
</dbReference>
<dbReference type="GO" id="GO:0005847">
    <property type="term" value="C:mRNA cleavage and polyadenylation specificity factor complex"/>
    <property type="evidence" value="ECO:0007669"/>
    <property type="project" value="InterPro"/>
</dbReference>
<sequence length="734" mass="83820">MTSIIKLQALSGAMDESPPCYILQIDDVRILLDCGWDEKFNMEFIKEIRRHVHTIDAVLLSYPDITHLGALPYIVGKLGLNCPIYATIPVYKMGQMFMYDLYQSQYNMKEFCVFSLDDVDATFEKIIQLKYNQTVPLKGKGYGLMVTPLPAGHMIGGTIWKIMKLGEEDIIYANDFNHKKERHLNGCELEKLQRPSLLITDAFNANYQQARRRARDEKLMTNILQTLRNNGNVLIAVDTAGRVLELAHMLDQLWRNKESGLLAYSLALLNNVSYNVVEFAKSQIEWMSDKLMRSFEGARNNPFQFKHLQLCHSLSELNKVPSPKVVLASFPDMECGFSRELFLQWCSNAANSIILTSRSSPGTLTRDLIDNGGGRAIDLTIERRVKLEGAELEEYEKRQRERGEINGIKEDEDSDSDEDIEMSVISKGRHDIVIKQEGKISGGFFKVTKKMHPMYPFHEEKIKCDEYGEIIKPEDYKLAEVPVEGEDNKENIVIKHEEEEITEIPELPTKCIILQRTVQVNAQVQYIDFEGRSDGESMMKILSQLRPRRVIVVRGTEECTMAIEKHCREAVGARTFAPQKGEIVDATSETHIYQVRLTDALVSQLNFQKAKESEVAWLNAKISLKEGQADAKRLNVDNEPMEVEDEDTRILTLEPETEEDSHDPVFINELKLSEFKQILARSNISSEFSGGVLWCSNGSIAIRKVETGKMMLEGCISEDYYKVKEIMYEQYAIL</sequence>
<dbReference type="Pfam" id="PF13299">
    <property type="entry name" value="CPSF100_C"/>
    <property type="match status" value="1"/>
</dbReference>
<reference evidence="8 9" key="1">
    <citation type="submission" date="2019-01" db="EMBL/GenBank/DDBJ databases">
        <authorList>
            <person name="Sayadi A."/>
        </authorList>
    </citation>
    <scope>NUCLEOTIDE SEQUENCE [LARGE SCALE GENOMIC DNA]</scope>
</reference>
<comment type="subcellular location">
    <subcellularLocation>
        <location evidence="1 6">Nucleus</location>
    </subcellularLocation>
</comment>
<dbReference type="PANTHER" id="PTHR45922">
    <property type="entry name" value="CLEAVAGE AND POLYADENYLATION SPECIFICITY FACTOR SUBUNIT 2"/>
    <property type="match status" value="1"/>
</dbReference>
<evidence type="ECO:0000313" key="8">
    <source>
        <dbReference type="EMBL" id="VEN38264.1"/>
    </source>
</evidence>
<feature type="domain" description="Beta-Casp" evidence="7">
    <location>
        <begin position="243"/>
        <end position="368"/>
    </location>
</feature>
<dbReference type="InterPro" id="IPR022712">
    <property type="entry name" value="Beta_Casp"/>
</dbReference>
<dbReference type="InterPro" id="IPR036866">
    <property type="entry name" value="RibonucZ/Hydroxyglut_hydro"/>
</dbReference>
<dbReference type="EMBL" id="CAACVG010004230">
    <property type="protein sequence ID" value="VEN38264.1"/>
    <property type="molecule type" value="Genomic_DNA"/>
</dbReference>
<dbReference type="Gene3D" id="3.60.15.10">
    <property type="entry name" value="Ribonuclease Z/Hydroxyacylglutathione hydrolase-like"/>
    <property type="match status" value="1"/>
</dbReference>
<dbReference type="InterPro" id="IPR027075">
    <property type="entry name" value="CPSF2"/>
</dbReference>
<evidence type="ECO:0000259" key="7">
    <source>
        <dbReference type="SMART" id="SM01027"/>
    </source>
</evidence>
<dbReference type="InterPro" id="IPR011108">
    <property type="entry name" value="RMMBL"/>
</dbReference>
<proteinExistence type="inferred from homology"/>
<dbReference type="Pfam" id="PF07521">
    <property type="entry name" value="RMMBL"/>
    <property type="match status" value="1"/>
</dbReference>
<keyword evidence="4 6" id="KW-0694">RNA-binding</keyword>
<dbReference type="CDD" id="cd16293">
    <property type="entry name" value="CPSF2-like_MBL-fold"/>
    <property type="match status" value="1"/>
</dbReference>
<organism evidence="8 9">
    <name type="scientific">Callosobruchus maculatus</name>
    <name type="common">Southern cowpea weevil</name>
    <name type="synonym">Pulse bruchid</name>
    <dbReference type="NCBI Taxonomy" id="64391"/>
    <lineage>
        <taxon>Eukaryota</taxon>
        <taxon>Metazoa</taxon>
        <taxon>Ecdysozoa</taxon>
        <taxon>Arthropoda</taxon>
        <taxon>Hexapoda</taxon>
        <taxon>Insecta</taxon>
        <taxon>Pterygota</taxon>
        <taxon>Neoptera</taxon>
        <taxon>Endopterygota</taxon>
        <taxon>Coleoptera</taxon>
        <taxon>Polyphaga</taxon>
        <taxon>Cucujiformia</taxon>
        <taxon>Chrysomeloidea</taxon>
        <taxon>Chrysomelidae</taxon>
        <taxon>Bruchinae</taxon>
        <taxon>Bruchini</taxon>
        <taxon>Callosobruchus</taxon>
    </lineage>
</organism>
<accession>A0A653BRM9</accession>
<dbReference type="InterPro" id="IPR025069">
    <property type="entry name" value="Cpsf2_C"/>
</dbReference>
<evidence type="ECO:0000256" key="5">
    <source>
        <dbReference type="ARBA" id="ARBA00023242"/>
    </source>
</evidence>
<keyword evidence="9" id="KW-1185">Reference proteome</keyword>
<dbReference type="SUPFAM" id="SSF56281">
    <property type="entry name" value="Metallo-hydrolase/oxidoreductase"/>
    <property type="match status" value="1"/>
</dbReference>
<comment type="similarity">
    <text evidence="2 6">Belongs to the metallo-beta-lactamase superfamily. RNA-metabolizing metallo-beta-lactamase-like family. CPSF2/YSH1 subfamily.</text>
</comment>
<dbReference type="InterPro" id="IPR001279">
    <property type="entry name" value="Metallo-B-lactamas"/>
</dbReference>
<evidence type="ECO:0000256" key="1">
    <source>
        <dbReference type="ARBA" id="ARBA00004123"/>
    </source>
</evidence>
<dbReference type="GO" id="GO:0003723">
    <property type="term" value="F:RNA binding"/>
    <property type="evidence" value="ECO:0007669"/>
    <property type="project" value="UniProtKB-KW"/>
</dbReference>
<protein>
    <recommendedName>
        <fullName evidence="6">Cleavage and polyadenylation specificity factor subunit 2</fullName>
    </recommendedName>
    <alternativeName>
        <fullName evidence="6">Cleavage and polyadenylation specificity factor 100 kDa subunit</fullName>
    </alternativeName>
</protein>
<name>A0A653BRM9_CALMS</name>
<dbReference type="Pfam" id="PF10996">
    <property type="entry name" value="Beta-Casp"/>
    <property type="match status" value="1"/>
</dbReference>
<gene>
    <name evidence="8" type="ORF">CALMAC_LOCUS3211</name>
</gene>
<evidence type="ECO:0000313" key="9">
    <source>
        <dbReference type="Proteomes" id="UP000410492"/>
    </source>
</evidence>
<dbReference type="OrthoDB" id="64353at2759"/>
<evidence type="ECO:0000256" key="3">
    <source>
        <dbReference type="ARBA" id="ARBA00022664"/>
    </source>
</evidence>